<dbReference type="InterPro" id="IPR028119">
    <property type="entry name" value="Snapin/Pallidin/Snn1"/>
</dbReference>
<feature type="compositionally biased region" description="Basic and acidic residues" evidence="1">
    <location>
        <begin position="140"/>
        <end position="168"/>
    </location>
</feature>
<dbReference type="OMA" id="THPTINT"/>
<feature type="region of interest" description="Disordered" evidence="1">
    <location>
        <begin position="11"/>
        <end position="62"/>
    </location>
</feature>
<dbReference type="OrthoDB" id="30003at2759"/>
<feature type="transmembrane region" description="Helical" evidence="2">
    <location>
        <begin position="275"/>
        <end position="294"/>
    </location>
</feature>
<keyword evidence="2" id="KW-0472">Membrane</keyword>
<protein>
    <submittedName>
        <fullName evidence="3">Uncharacterized protein</fullName>
    </submittedName>
</protein>
<reference evidence="3 4" key="1">
    <citation type="submission" date="2012-10" db="EMBL/GenBank/DDBJ databases">
        <authorList>
            <person name="Zafar N."/>
            <person name="Inman J."/>
            <person name="Hall N."/>
            <person name="Lorenzi H."/>
            <person name="Caler E."/>
        </authorList>
    </citation>
    <scope>NUCLEOTIDE SEQUENCE [LARGE SCALE GENOMIC DNA]</scope>
    <source>
        <strain evidence="3 4">IP1</strain>
    </source>
</reference>
<name>A0A0A1TUT9_ENTIV</name>
<dbReference type="AlphaFoldDB" id="A0A0A1TUT9"/>
<dbReference type="GeneID" id="14882899"/>
<keyword evidence="2" id="KW-1133">Transmembrane helix</keyword>
<dbReference type="RefSeq" id="XP_004183262.1">
    <property type="nucleotide sequence ID" value="XM_004183214.1"/>
</dbReference>
<proteinExistence type="predicted"/>
<dbReference type="VEuPathDB" id="AmoebaDB:EIN_311770"/>
<keyword evidence="4" id="KW-1185">Reference proteome</keyword>
<dbReference type="Proteomes" id="UP000014680">
    <property type="component" value="Unassembled WGS sequence"/>
</dbReference>
<accession>A0A0A1TUT9</accession>
<sequence>MAGFSSFIYAGDENVDPFGVNSSDKFDPFAKQPNDPFNIPPPTHPTINTFDDPFASNNTIPTSIPAPVVLEIPQETQKSPRTEHSIDFQDQNEEVEAVEVPKQGEAEEVDELKKEFKPIKSPRINIDMKEEEQNVPTIEIETKQIKEKNEKVEQSENKQEESEKKEITEVEDQADKRVIDYFNKNFTETFVPQLKTTESEVVDLIQIQGQLDAQLKVLYDKLKEMEKVLSPPTYTDDLERIAKVQKRIDRLNTLLGQIELRISTLINSRIYQKCLPLQFFHSTIFIFSLIFIVLI</sequence>
<organism evidence="3 4">
    <name type="scientific">Entamoeba invadens IP1</name>
    <dbReference type="NCBI Taxonomy" id="370355"/>
    <lineage>
        <taxon>Eukaryota</taxon>
        <taxon>Amoebozoa</taxon>
        <taxon>Evosea</taxon>
        <taxon>Archamoebae</taxon>
        <taxon>Mastigamoebida</taxon>
        <taxon>Entamoebidae</taxon>
        <taxon>Entamoeba</taxon>
    </lineage>
</organism>
<gene>
    <name evidence="3" type="ORF">EIN_311770</name>
</gene>
<dbReference type="KEGG" id="eiv:EIN_311770"/>
<evidence type="ECO:0000256" key="1">
    <source>
        <dbReference type="SAM" id="MobiDB-lite"/>
    </source>
</evidence>
<dbReference type="Pfam" id="PF14712">
    <property type="entry name" value="Snapin_Pallidin"/>
    <property type="match status" value="1"/>
</dbReference>
<keyword evidence="2" id="KW-0812">Transmembrane</keyword>
<evidence type="ECO:0000256" key="2">
    <source>
        <dbReference type="SAM" id="Phobius"/>
    </source>
</evidence>
<feature type="region of interest" description="Disordered" evidence="1">
    <location>
        <begin position="136"/>
        <end position="168"/>
    </location>
</feature>
<evidence type="ECO:0000313" key="4">
    <source>
        <dbReference type="Proteomes" id="UP000014680"/>
    </source>
</evidence>
<dbReference type="EMBL" id="KB207208">
    <property type="protein sequence ID" value="ELP83916.1"/>
    <property type="molecule type" value="Genomic_DNA"/>
</dbReference>
<evidence type="ECO:0000313" key="3">
    <source>
        <dbReference type="EMBL" id="ELP83916.1"/>
    </source>
</evidence>